<feature type="domain" description="Chromo" evidence="6">
    <location>
        <begin position="28"/>
        <end position="81"/>
    </location>
</feature>
<evidence type="ECO:0000256" key="2">
    <source>
        <dbReference type="ARBA" id="ARBA00011353"/>
    </source>
</evidence>
<feature type="compositionally biased region" description="Basic residues" evidence="5">
    <location>
        <begin position="108"/>
        <end position="118"/>
    </location>
</feature>
<keyword evidence="3" id="KW-0539">Nucleus</keyword>
<accession>A0A6A6TM11</accession>
<dbReference type="Pfam" id="PF00385">
    <property type="entry name" value="Chromo"/>
    <property type="match status" value="1"/>
</dbReference>
<dbReference type="PROSITE" id="PS50103">
    <property type="entry name" value="ZF_C3H1"/>
    <property type="match status" value="5"/>
</dbReference>
<proteinExistence type="predicted"/>
<dbReference type="InterPro" id="IPR000953">
    <property type="entry name" value="Chromo/chromo_shadow_dom"/>
</dbReference>
<feature type="compositionally biased region" description="Basic and acidic residues" evidence="5">
    <location>
        <begin position="399"/>
        <end position="421"/>
    </location>
</feature>
<dbReference type="PROSITE" id="PS00598">
    <property type="entry name" value="CHROMO_1"/>
    <property type="match status" value="1"/>
</dbReference>
<feature type="zinc finger region" description="C3H1-type" evidence="4">
    <location>
        <begin position="476"/>
        <end position="506"/>
    </location>
</feature>
<feature type="region of interest" description="Disordered" evidence="5">
    <location>
        <begin position="90"/>
        <end position="315"/>
    </location>
</feature>
<feature type="domain" description="C3H1-type" evidence="7">
    <location>
        <begin position="430"/>
        <end position="459"/>
    </location>
</feature>
<comment type="subcellular location">
    <subcellularLocation>
        <location evidence="1">Nucleus</location>
    </subcellularLocation>
</comment>
<feature type="compositionally biased region" description="Polar residues" evidence="5">
    <location>
        <begin position="281"/>
        <end position="307"/>
    </location>
</feature>
<keyword evidence="9" id="KW-1185">Reference proteome</keyword>
<feature type="region of interest" description="Disordered" evidence="5">
    <location>
        <begin position="636"/>
        <end position="658"/>
    </location>
</feature>
<dbReference type="PROSITE" id="PS50013">
    <property type="entry name" value="CHROMO_2"/>
    <property type="match status" value="1"/>
</dbReference>
<feature type="zinc finger region" description="C3H1-type" evidence="4">
    <location>
        <begin position="533"/>
        <end position="563"/>
    </location>
</feature>
<evidence type="ECO:0000259" key="7">
    <source>
        <dbReference type="PROSITE" id="PS50103"/>
    </source>
</evidence>
<feature type="zinc finger region" description="C3H1-type" evidence="4">
    <location>
        <begin position="430"/>
        <end position="459"/>
    </location>
</feature>
<dbReference type="InterPro" id="IPR023779">
    <property type="entry name" value="Chromodomain_CS"/>
</dbReference>
<dbReference type="AlphaFoldDB" id="A0A6A6TM11"/>
<dbReference type="GO" id="GO:0005634">
    <property type="term" value="C:nucleus"/>
    <property type="evidence" value="ECO:0007669"/>
    <property type="project" value="UniProtKB-SubCell"/>
</dbReference>
<dbReference type="SMART" id="SM00356">
    <property type="entry name" value="ZnF_C3H1"/>
    <property type="match status" value="2"/>
</dbReference>
<feature type="zinc finger region" description="C3H1-type" evidence="4">
    <location>
        <begin position="595"/>
        <end position="625"/>
    </location>
</feature>
<dbReference type="GO" id="GO:0006338">
    <property type="term" value="P:chromatin remodeling"/>
    <property type="evidence" value="ECO:0007669"/>
    <property type="project" value="UniProtKB-ARBA"/>
</dbReference>
<dbReference type="Gene3D" id="2.40.50.40">
    <property type="match status" value="1"/>
</dbReference>
<dbReference type="Proteomes" id="UP000799324">
    <property type="component" value="Unassembled WGS sequence"/>
</dbReference>
<dbReference type="OrthoDB" id="1918685at2759"/>
<dbReference type="GO" id="GO:0008270">
    <property type="term" value="F:zinc ion binding"/>
    <property type="evidence" value="ECO:0007669"/>
    <property type="project" value="UniProtKB-KW"/>
</dbReference>
<keyword evidence="4" id="KW-0863">Zinc-finger</keyword>
<feature type="domain" description="C3H1-type" evidence="7">
    <location>
        <begin position="665"/>
        <end position="693"/>
    </location>
</feature>
<dbReference type="Gene3D" id="3.30.1370.210">
    <property type="match status" value="1"/>
</dbReference>
<feature type="domain" description="C3H1-type" evidence="7">
    <location>
        <begin position="476"/>
        <end position="506"/>
    </location>
</feature>
<comment type="subunit">
    <text evidence="2">Component of the NuA4 histone acetyltransferase complex.</text>
</comment>
<feature type="zinc finger region" description="C3H1-type" evidence="4">
    <location>
        <begin position="665"/>
        <end position="693"/>
    </location>
</feature>
<feature type="compositionally biased region" description="Low complexity" evidence="5">
    <location>
        <begin position="211"/>
        <end position="222"/>
    </location>
</feature>
<feature type="compositionally biased region" description="Polar residues" evidence="5">
    <location>
        <begin position="246"/>
        <end position="267"/>
    </location>
</feature>
<dbReference type="InterPro" id="IPR000571">
    <property type="entry name" value="Znf_CCCH"/>
</dbReference>
<feature type="compositionally biased region" description="Polar residues" evidence="5">
    <location>
        <begin position="649"/>
        <end position="658"/>
    </location>
</feature>
<name>A0A6A6TM11_9PLEO</name>
<evidence type="ECO:0000256" key="4">
    <source>
        <dbReference type="PROSITE-ProRule" id="PRU00723"/>
    </source>
</evidence>
<keyword evidence="4" id="KW-0479">Metal-binding</keyword>
<feature type="domain" description="C3H1-type" evidence="7">
    <location>
        <begin position="595"/>
        <end position="625"/>
    </location>
</feature>
<evidence type="ECO:0008006" key="10">
    <source>
        <dbReference type="Google" id="ProtNLM"/>
    </source>
</evidence>
<dbReference type="InterPro" id="IPR016197">
    <property type="entry name" value="Chromo-like_dom_sf"/>
</dbReference>
<protein>
    <recommendedName>
        <fullName evidence="10">Chromo domain-containing protein</fullName>
    </recommendedName>
</protein>
<dbReference type="InterPro" id="IPR023780">
    <property type="entry name" value="Chromo_domain"/>
</dbReference>
<reference evidence="8" key="1">
    <citation type="journal article" date="2020" name="Stud. Mycol.">
        <title>101 Dothideomycetes genomes: a test case for predicting lifestyles and emergence of pathogens.</title>
        <authorList>
            <person name="Haridas S."/>
            <person name="Albert R."/>
            <person name="Binder M."/>
            <person name="Bloem J."/>
            <person name="Labutti K."/>
            <person name="Salamov A."/>
            <person name="Andreopoulos B."/>
            <person name="Baker S."/>
            <person name="Barry K."/>
            <person name="Bills G."/>
            <person name="Bluhm B."/>
            <person name="Cannon C."/>
            <person name="Castanera R."/>
            <person name="Culley D."/>
            <person name="Daum C."/>
            <person name="Ezra D."/>
            <person name="Gonzalez J."/>
            <person name="Henrissat B."/>
            <person name="Kuo A."/>
            <person name="Liang C."/>
            <person name="Lipzen A."/>
            <person name="Lutzoni F."/>
            <person name="Magnuson J."/>
            <person name="Mondo S."/>
            <person name="Nolan M."/>
            <person name="Ohm R."/>
            <person name="Pangilinan J."/>
            <person name="Park H.-J."/>
            <person name="Ramirez L."/>
            <person name="Alfaro M."/>
            <person name="Sun H."/>
            <person name="Tritt A."/>
            <person name="Yoshinaga Y."/>
            <person name="Zwiers L.-H."/>
            <person name="Turgeon B."/>
            <person name="Goodwin S."/>
            <person name="Spatafora J."/>
            <person name="Crous P."/>
            <person name="Grigoriev I."/>
        </authorList>
    </citation>
    <scope>NUCLEOTIDE SEQUENCE</scope>
    <source>
        <strain evidence="8">CBS 122681</strain>
    </source>
</reference>
<feature type="compositionally biased region" description="Basic and acidic residues" evidence="5">
    <location>
        <begin position="223"/>
        <end position="237"/>
    </location>
</feature>
<evidence type="ECO:0000256" key="1">
    <source>
        <dbReference type="ARBA" id="ARBA00004123"/>
    </source>
</evidence>
<gene>
    <name evidence="8" type="ORF">K491DRAFT_688574</name>
</gene>
<dbReference type="SMART" id="SM00298">
    <property type="entry name" value="CHROMO"/>
    <property type="match status" value="1"/>
</dbReference>
<dbReference type="SUPFAM" id="SSF54160">
    <property type="entry name" value="Chromo domain-like"/>
    <property type="match status" value="1"/>
</dbReference>
<feature type="domain" description="C3H1-type" evidence="7">
    <location>
        <begin position="533"/>
        <end position="563"/>
    </location>
</feature>
<dbReference type="EMBL" id="MU004301">
    <property type="protein sequence ID" value="KAF2660247.1"/>
    <property type="molecule type" value="Genomic_DNA"/>
</dbReference>
<evidence type="ECO:0000313" key="9">
    <source>
        <dbReference type="Proteomes" id="UP000799324"/>
    </source>
</evidence>
<organism evidence="8 9">
    <name type="scientific">Lophiostoma macrostomum CBS 122681</name>
    <dbReference type="NCBI Taxonomy" id="1314788"/>
    <lineage>
        <taxon>Eukaryota</taxon>
        <taxon>Fungi</taxon>
        <taxon>Dikarya</taxon>
        <taxon>Ascomycota</taxon>
        <taxon>Pezizomycotina</taxon>
        <taxon>Dothideomycetes</taxon>
        <taxon>Pleosporomycetidae</taxon>
        <taxon>Pleosporales</taxon>
        <taxon>Lophiostomataceae</taxon>
        <taxon>Lophiostoma</taxon>
    </lineage>
</organism>
<evidence type="ECO:0000259" key="6">
    <source>
        <dbReference type="PROSITE" id="PS50013"/>
    </source>
</evidence>
<feature type="compositionally biased region" description="Basic and acidic residues" evidence="5">
    <location>
        <begin position="148"/>
        <end position="158"/>
    </location>
</feature>
<keyword evidence="4" id="KW-0862">Zinc</keyword>
<sequence length="1105" mass="126766">MATDGGYDTDTISLTSTVEEVWPEDKVWDAEGILAERASDYGEPEFLIRWRDFALDQCTWEPYEHLVDSVLPDMWEQTKRKWGDTFQAKNARNIEKHHKAQRDAQRASLKRKAKRAKKRELLQQKATANPTLRDDSDSDDDTPLIRRRASERARRVVEDNDSSDSADDVPLAALTRVSLSQKPRRDQDIEKAPTQLHNEPRKQHRGPFIGSSSSSSAPSDSSVRGDSEDSLMEEFRRTAVKKGQSRRASLQTPTTVSSRINRPTDNSKALRDLSKPGLVPPQNQASKTAHSAPNASRQGVQGMTTKPNAPVGNIARKPAVAQIRRSAPGAIKMVNKAVVTTRKEWQNSDKLFSTLKIRHSANKRGNREPEPDVSKLTFVNGPPETTPPNKPQNPVENNPYDRRESAYRRVQERSDNEREPSPRGLASWEKEKVPLICFEYRNNSCQYGARRCRFLHRQSGFPLAPLNGSVPGKYKKPRPITCWYYMEDPIGCRRSADDCSFAHYNTGLLAGTRESNGQATEIDPLRRPKRDEQSRVKTCWYWMEDPYGCTHSAAQCNFAHYNTGVLASRGGEYFQTTQIDPLRKPKSEQTLLRKPRSEQTCWFYMEDPHGCTRSASQCWYKHHNTGLLAPRFSGQATEIDPSRRPRSELAQQLNHTERSSSYTFDKKSQTCFFWTKGKCKYSAEQCSRAHYDTGNPPQRPPGWKDSPAHYSGSPLSLVTSNSNVLLVAEERSAPVIVNHAPPLYACTEMRKLIEDTCKLDFLRIFSSNDISRGLMDRRAFLIYHPDDHMEELELVTRWLLMSHVEVFNLWMPGSWDAFKDTVNRGGSGIIIVHDLILDPLKDIPDLGKLLRGNDVRVWCVGHQDPNDWETAVSPSWMPQEYSCVEMFPIGGIIVMTDDVFLNNPVEALGIVAKFINRVEECQKFNLPLEDGNTLLDRYVAWRLVVRPGIMQWLYDWCEAHEKQCEAEEPHAQAIMDLYFLLKNTGYCCPAEPEEAFRQLPPEFWPIMSERPVVLDGYREAMKKSHDATNRFLVNHYADWMLSNYRDYRHLIVVHPYPERWEDEIPLIDEVMTPGKCIEHFEQPARGNRFDFWEWDYKPLEQGQQS</sequence>
<feature type="region of interest" description="Disordered" evidence="5">
    <location>
        <begin position="356"/>
        <end position="425"/>
    </location>
</feature>
<evidence type="ECO:0000256" key="3">
    <source>
        <dbReference type="ARBA" id="ARBA00023242"/>
    </source>
</evidence>
<evidence type="ECO:0000313" key="8">
    <source>
        <dbReference type="EMBL" id="KAF2660247.1"/>
    </source>
</evidence>
<evidence type="ECO:0000256" key="5">
    <source>
        <dbReference type="SAM" id="MobiDB-lite"/>
    </source>
</evidence>